<reference evidence="2" key="1">
    <citation type="submission" date="2019-12" db="UniProtKB">
        <authorList>
            <consortium name="WormBaseParasite"/>
        </authorList>
    </citation>
    <scope>IDENTIFICATION</scope>
</reference>
<dbReference type="Proteomes" id="UP000046395">
    <property type="component" value="Unassembled WGS sequence"/>
</dbReference>
<name>A0A5S6Q0D4_TRIMR</name>
<dbReference type="InterPro" id="IPR043128">
    <property type="entry name" value="Rev_trsase/Diguanyl_cyclase"/>
</dbReference>
<dbReference type="SUPFAM" id="SSF56672">
    <property type="entry name" value="DNA/RNA polymerases"/>
    <property type="match status" value="1"/>
</dbReference>
<dbReference type="PANTHER" id="PTHR47331">
    <property type="entry name" value="PHD-TYPE DOMAIN-CONTAINING PROTEIN"/>
    <property type="match status" value="1"/>
</dbReference>
<keyword evidence="1" id="KW-1185">Reference proteome</keyword>
<dbReference type="InterPro" id="IPR043502">
    <property type="entry name" value="DNA/RNA_pol_sf"/>
</dbReference>
<dbReference type="InterPro" id="IPR005312">
    <property type="entry name" value="DUF1759"/>
</dbReference>
<proteinExistence type="predicted"/>
<sequence>MYSDPACSPDDWITDLCTSERISNSVPPSWLNEMAPAISIEPFDGDPLKWDMFISSFKSLVHDVVGSDAQRLAILRQLLSPVLRSALASSLQSPETYAVVLRDLRRLYGNTNAVVAASLRRLSCIEPMKARCDLDVERFYLELHGALNILRSRGRFVELRSAYTLQSVVPKLTYRLQHKWAQRAFDVRPKEATIEDLDSWLEQIVLMNRMVESAEPQKGELLNVKRSLPQVALKNRRRHLNLAMIADKEVQCVLCQDAHLLSMCPQFTNATPNQRAEILKEHGRCFACLDGVHQARHCPRKVRCSAPRCSQRHHHLLHGSSRVWPTAVDSQALVNPGDSRTATIGTNTVGCDSICLSVVPITVFADTLSVQTFALLDPGSQGTLVTDEVVRRLNLKKNSSNIRISTFHGNDPSLRVFSVDFSIRGRKDGQRFEVNGALVVPSLNLSSHVVNWNEERCKWPHLRDLPLNAIDYKKVSVLIGADNFDIMQPLELRKPPRKGQPFGVLTPLGWTVIGKLPQMFKPSQYSVGRTVNEIIVKKDGNFESELEIYERFWDTESFGTKPGANCRNIDLSLVSWPSSFEFSGGRYEVGLLWKTGNIALPNNRAMANGRFISLRKRLLGDPKLYGLYREAISSLSRSGIIRMVTTHEMNQPVGRVWYLPHHPVRHPLKPDKVRIVFDASAKFEGLSLNDQLSKGPDLTNDMTSILVRFRLLPVAVTSDVASMFHQVGVPAHDRSVLRFLWSGTVDTAPKTYEFTRQVFGLTSAPASCIYALTRCIHDFLPSEMASRLSRQFYVDNYLDSFLTSNEAIAHCVALKEATSKGGFPLVKWASTSSDVLRSFPENDCSQSNVDLSFGTHQMEGVLGLFWDCAKDVLRSQ</sequence>
<evidence type="ECO:0000313" key="2">
    <source>
        <dbReference type="WBParaSite" id="TMUE_0000000614.1"/>
    </source>
</evidence>
<dbReference type="PANTHER" id="PTHR47331:SF1">
    <property type="entry name" value="GAG-LIKE PROTEIN"/>
    <property type="match status" value="1"/>
</dbReference>
<dbReference type="AlphaFoldDB" id="A0A5S6Q0D4"/>
<dbReference type="Pfam" id="PF03564">
    <property type="entry name" value="DUF1759"/>
    <property type="match status" value="1"/>
</dbReference>
<evidence type="ECO:0000313" key="1">
    <source>
        <dbReference type="Proteomes" id="UP000046395"/>
    </source>
</evidence>
<protein>
    <submittedName>
        <fullName evidence="2">Peptidase aspartic putative domain-containing protein</fullName>
    </submittedName>
</protein>
<dbReference type="Gene3D" id="3.30.70.270">
    <property type="match status" value="1"/>
</dbReference>
<organism evidence="1 2">
    <name type="scientific">Trichuris muris</name>
    <name type="common">Mouse whipworm</name>
    <dbReference type="NCBI Taxonomy" id="70415"/>
    <lineage>
        <taxon>Eukaryota</taxon>
        <taxon>Metazoa</taxon>
        <taxon>Ecdysozoa</taxon>
        <taxon>Nematoda</taxon>
        <taxon>Enoplea</taxon>
        <taxon>Dorylaimia</taxon>
        <taxon>Trichinellida</taxon>
        <taxon>Trichuridae</taxon>
        <taxon>Trichuris</taxon>
    </lineage>
</organism>
<dbReference type="STRING" id="70415.A0A5S6Q0D4"/>
<dbReference type="WBParaSite" id="TMUE_0000000614.1">
    <property type="protein sequence ID" value="TMUE_0000000614.1"/>
    <property type="gene ID" value="WBGene00296554"/>
</dbReference>
<dbReference type="Gene3D" id="3.10.10.10">
    <property type="entry name" value="HIV Type 1 Reverse Transcriptase, subunit A, domain 1"/>
    <property type="match status" value="1"/>
</dbReference>
<accession>A0A5S6Q0D4</accession>